<protein>
    <submittedName>
        <fullName evidence="1">Uncharacterized protein</fullName>
    </submittedName>
</protein>
<dbReference type="EMBL" id="KY271412">
    <property type="protein sequence ID" value="AQT28374.1"/>
    <property type="molecule type" value="Genomic_DNA"/>
</dbReference>
<name>A0A2Z2EYT2_KLEPN</name>
<accession>A0A2Z2EYT2</accession>
<evidence type="ECO:0000313" key="1">
    <source>
        <dbReference type="EMBL" id="AQT28374.1"/>
    </source>
</evidence>
<organism evidence="1">
    <name type="scientific">Klebsiella pneumoniae</name>
    <dbReference type="NCBI Taxonomy" id="573"/>
    <lineage>
        <taxon>Bacteria</taxon>
        <taxon>Pseudomonadati</taxon>
        <taxon>Pseudomonadota</taxon>
        <taxon>Gammaproteobacteria</taxon>
        <taxon>Enterobacterales</taxon>
        <taxon>Enterobacteriaceae</taxon>
        <taxon>Klebsiella/Raoultella group</taxon>
        <taxon>Klebsiella</taxon>
        <taxon>Klebsiella pneumoniae complex</taxon>
    </lineage>
</organism>
<proteinExistence type="predicted"/>
<reference evidence="1" key="1">
    <citation type="journal article" date="2017" name="Microb. Genom.">
        <title>Diversity, virulence, and antimicrobial resistance of the KPC-producing Klebsiella pneumoniae ST307 clone.</title>
        <authorList>
            <person name="Villa L."/>
            <person name="Feudi C."/>
            <person name="Fortini D."/>
            <person name="Brisse S."/>
            <person name="Passet V."/>
            <person name="Bonura C."/>
            <person name="Endimiani A."/>
            <person name="Mammina C."/>
            <person name="Ocampo A.M."/>
            <person name="Jimenez J.N."/>
            <person name="Doumith M."/>
            <person name="Woodford N."/>
            <person name="Hopkins K."/>
            <person name="Carattoli A."/>
        </authorList>
    </citation>
    <scope>NUCLEOTIDE SEQUENCE</scope>
    <source>
        <strain evidence="1">H151440671</strain>
    </source>
</reference>
<sequence length="104" mass="11386">MLACFPAGRGDTANQGRFVLKMPRSGINHYRVPAVPLLSAAYSLFTTTHSERFSETGHSAVTAGIICRSGDLSYSQCPSISMRPCKLTFPLYYVDRERPASLLA</sequence>
<dbReference type="AlphaFoldDB" id="A0A2Z2EYT2"/>